<protein>
    <submittedName>
        <fullName evidence="2">Uncharacterized protein</fullName>
    </submittedName>
</protein>
<accession>C4XLZ8</accession>
<dbReference type="AlphaFoldDB" id="C4XLZ8"/>
<dbReference type="EMBL" id="AP010904">
    <property type="protein sequence ID" value="BAH77126.1"/>
    <property type="molecule type" value="Genomic_DNA"/>
</dbReference>
<feature type="region of interest" description="Disordered" evidence="1">
    <location>
        <begin position="1"/>
        <end position="22"/>
    </location>
</feature>
<evidence type="ECO:0000313" key="2">
    <source>
        <dbReference type="EMBL" id="BAH77126.1"/>
    </source>
</evidence>
<dbReference type="Proteomes" id="UP000009071">
    <property type="component" value="Chromosome"/>
</dbReference>
<name>C4XLZ8_SOLM1</name>
<dbReference type="RefSeq" id="WP_015862268.1">
    <property type="nucleotide sequence ID" value="NC_012796.1"/>
</dbReference>
<keyword evidence="3" id="KW-1185">Reference proteome</keyword>
<dbReference type="KEGG" id="dma:DMR_36350"/>
<evidence type="ECO:0000313" key="3">
    <source>
        <dbReference type="Proteomes" id="UP000009071"/>
    </source>
</evidence>
<organism evidence="2 3">
    <name type="scientific">Solidesulfovibrio magneticus (strain ATCC 700980 / DSM 13731 / RS-1)</name>
    <name type="common">Desulfovibrio magneticus</name>
    <dbReference type="NCBI Taxonomy" id="573370"/>
    <lineage>
        <taxon>Bacteria</taxon>
        <taxon>Pseudomonadati</taxon>
        <taxon>Thermodesulfobacteriota</taxon>
        <taxon>Desulfovibrionia</taxon>
        <taxon>Desulfovibrionales</taxon>
        <taxon>Desulfovibrionaceae</taxon>
        <taxon>Solidesulfovibrio</taxon>
    </lineage>
</organism>
<evidence type="ECO:0000256" key="1">
    <source>
        <dbReference type="SAM" id="MobiDB-lite"/>
    </source>
</evidence>
<dbReference type="HOGENOM" id="CLU_793949_0_0_7"/>
<reference evidence="2 3" key="1">
    <citation type="journal article" date="2009" name="Genome Res.">
        <title>Whole genome sequence of Desulfovibrio magneticus strain RS-1 revealed common gene clusters in magnetotactic bacteria.</title>
        <authorList>
            <person name="Nakazawa H."/>
            <person name="Arakaki A."/>
            <person name="Narita-Yamada S."/>
            <person name="Yashiro I."/>
            <person name="Jinno K."/>
            <person name="Aoki N."/>
            <person name="Tsuruyama A."/>
            <person name="Okamura Y."/>
            <person name="Tanikawa S."/>
            <person name="Fujita N."/>
            <person name="Takeyama H."/>
            <person name="Matsunaga T."/>
        </authorList>
    </citation>
    <scope>NUCLEOTIDE SEQUENCE [LARGE SCALE GENOMIC DNA]</scope>
    <source>
        <strain evidence="3">ATCC 700980 / DSM 13731 / RS-1</strain>
    </source>
</reference>
<gene>
    <name evidence="2" type="ordered locus">DMR_36350</name>
</gene>
<proteinExistence type="predicted"/>
<feature type="compositionally biased region" description="Basic residues" evidence="1">
    <location>
        <begin position="13"/>
        <end position="22"/>
    </location>
</feature>
<sequence length="349" mass="40382">MAISQRASQKKVENKKKKRKMKISKIKKSYFEKAKKEAYPKFVFQEYDKKSVSPKFVEAVKYALGEFDCSKMSCVDIRYRRVLKRIKKYGVEAVMDIPIPSLDDNDQADLFGETQKLLGNWVFTYLNRKGILKSFLPTNDCSFMLSRDWVISFRGLLSRSTPKGLAYYSPKQQIVQIGDEGCIVAYSNHALQRMSERCVESPLSYDASGELFSCLYDKNKLEVCEVFYNQKYIPAIALYRMCTPGYVTYQYVNQVAEDCDLSKVYYRKVGYMPIWTYEGLARGITFLTPGMKGTPEDLLIKSKCNSKEAKELYHGVSKTISFENFIECMDLSTIKWFHENGVKQIAQEF</sequence>